<evidence type="ECO:0000256" key="1">
    <source>
        <dbReference type="ARBA" id="ARBA00004141"/>
    </source>
</evidence>
<dbReference type="Proteomes" id="UP000095468">
    <property type="component" value="Unassembled WGS sequence"/>
</dbReference>
<evidence type="ECO:0000259" key="6">
    <source>
        <dbReference type="Pfam" id="PF04932"/>
    </source>
</evidence>
<comment type="subcellular location">
    <subcellularLocation>
        <location evidence="1">Membrane</location>
        <topology evidence="1">Multi-pass membrane protein</topology>
    </subcellularLocation>
</comment>
<gene>
    <name evidence="7" type="ORF">ERS852381_01828</name>
</gene>
<keyword evidence="2 5" id="KW-0812">Transmembrane</keyword>
<reference evidence="7 8" key="1">
    <citation type="submission" date="2015-09" db="EMBL/GenBank/DDBJ databases">
        <authorList>
            <consortium name="Pathogen Informatics"/>
        </authorList>
    </citation>
    <scope>NUCLEOTIDE SEQUENCE [LARGE SCALE GENOMIC DNA]</scope>
    <source>
        <strain evidence="7 8">2789STDY5608823</strain>
    </source>
</reference>
<evidence type="ECO:0000313" key="8">
    <source>
        <dbReference type="Proteomes" id="UP000095468"/>
    </source>
</evidence>
<feature type="transmembrane region" description="Helical" evidence="5">
    <location>
        <begin position="12"/>
        <end position="37"/>
    </location>
</feature>
<feature type="domain" description="O-antigen ligase-related" evidence="6">
    <location>
        <begin position="189"/>
        <end position="334"/>
    </location>
</feature>
<feature type="transmembrane region" description="Helical" evidence="5">
    <location>
        <begin position="355"/>
        <end position="377"/>
    </location>
</feature>
<dbReference type="GO" id="GO:0016874">
    <property type="term" value="F:ligase activity"/>
    <property type="evidence" value="ECO:0007669"/>
    <property type="project" value="UniProtKB-KW"/>
</dbReference>
<evidence type="ECO:0000256" key="4">
    <source>
        <dbReference type="ARBA" id="ARBA00023136"/>
    </source>
</evidence>
<feature type="transmembrane region" description="Helical" evidence="5">
    <location>
        <begin position="231"/>
        <end position="254"/>
    </location>
</feature>
<protein>
    <submittedName>
        <fullName evidence="7">Lipid A core-O-antigen ligase and related enzymes</fullName>
    </submittedName>
</protein>
<dbReference type="Pfam" id="PF04932">
    <property type="entry name" value="Wzy_C"/>
    <property type="match status" value="1"/>
</dbReference>
<feature type="transmembrane region" description="Helical" evidence="5">
    <location>
        <begin position="274"/>
        <end position="292"/>
    </location>
</feature>
<feature type="transmembrane region" description="Helical" evidence="5">
    <location>
        <begin position="49"/>
        <end position="72"/>
    </location>
</feature>
<accession>A0A174G1Z7</accession>
<dbReference type="InterPro" id="IPR051533">
    <property type="entry name" value="WaaL-like"/>
</dbReference>
<feature type="transmembrane region" description="Helical" evidence="5">
    <location>
        <begin position="191"/>
        <end position="219"/>
    </location>
</feature>
<dbReference type="RefSeq" id="WP_055287508.1">
    <property type="nucleotide sequence ID" value="NZ_CYYP01000021.1"/>
</dbReference>
<evidence type="ECO:0000256" key="2">
    <source>
        <dbReference type="ARBA" id="ARBA00022692"/>
    </source>
</evidence>
<sequence length="410" mass="45595">MLELFTNEFTILIFAAILSVISPVKGLFFSVLGLLVFKEVLSGRLYKVFLNNAIPIVVMGAIVFFSAIAFTSRSINESLLTVCSYFFCILLGYIYGKAKNDDWVESALLMLRNVMVFACLFSFVLEIVLGQRLVTNGSFSFLQTVTIDNPSLYRLRSFFGHAIVFGQMIVIAVVINYKLETGRMKRLLCSVVLLVALLLTKSRSAWIILIALASVYLVFRLKNPEYSKWNLIALLIPAVLLLVFILYKFGLFNFVASRFGELETDVSYSQRSGAIAYIIHSFLSRPLFWLTGNGFGSSRVTMLGTTVEISGFSTVDNGFLAMLYEYGFLGICSFVFLIISAGIGSFRSGCELDQVLFTVSCICCAELIFYCELGWWVPTVILFASCGLVLGRTSARYSDLCESGPSLISE</sequence>
<feature type="transmembrane region" description="Helical" evidence="5">
    <location>
        <begin position="323"/>
        <end position="343"/>
    </location>
</feature>
<dbReference type="GO" id="GO:0016020">
    <property type="term" value="C:membrane"/>
    <property type="evidence" value="ECO:0007669"/>
    <property type="project" value="UniProtKB-SubCell"/>
</dbReference>
<dbReference type="InterPro" id="IPR007016">
    <property type="entry name" value="O-antigen_ligase-rel_domated"/>
</dbReference>
<name>A0A174G1Z7_9ACTN</name>
<keyword evidence="7" id="KW-0436">Ligase</keyword>
<evidence type="ECO:0000256" key="3">
    <source>
        <dbReference type="ARBA" id="ARBA00022989"/>
    </source>
</evidence>
<evidence type="ECO:0000313" key="7">
    <source>
        <dbReference type="EMBL" id="CUO55637.1"/>
    </source>
</evidence>
<feature type="transmembrane region" description="Helical" evidence="5">
    <location>
        <begin position="158"/>
        <end position="179"/>
    </location>
</feature>
<dbReference type="EMBL" id="CYYP01000021">
    <property type="protein sequence ID" value="CUO55637.1"/>
    <property type="molecule type" value="Genomic_DNA"/>
</dbReference>
<feature type="transmembrane region" description="Helical" evidence="5">
    <location>
        <begin position="108"/>
        <end position="129"/>
    </location>
</feature>
<dbReference type="AlphaFoldDB" id="A0A174G1Z7"/>
<evidence type="ECO:0000256" key="5">
    <source>
        <dbReference type="SAM" id="Phobius"/>
    </source>
</evidence>
<feature type="transmembrane region" description="Helical" evidence="5">
    <location>
        <begin position="78"/>
        <end position="96"/>
    </location>
</feature>
<keyword evidence="3 5" id="KW-1133">Transmembrane helix</keyword>
<proteinExistence type="predicted"/>
<organism evidence="7 8">
    <name type="scientific">Collinsella aerofaciens</name>
    <dbReference type="NCBI Taxonomy" id="74426"/>
    <lineage>
        <taxon>Bacteria</taxon>
        <taxon>Bacillati</taxon>
        <taxon>Actinomycetota</taxon>
        <taxon>Coriobacteriia</taxon>
        <taxon>Coriobacteriales</taxon>
        <taxon>Coriobacteriaceae</taxon>
        <taxon>Collinsella</taxon>
    </lineage>
</organism>
<dbReference type="PANTHER" id="PTHR37422:SF13">
    <property type="entry name" value="LIPOPOLYSACCHARIDE BIOSYNTHESIS PROTEIN PA4999-RELATED"/>
    <property type="match status" value="1"/>
</dbReference>
<keyword evidence="4 5" id="KW-0472">Membrane</keyword>
<dbReference type="PANTHER" id="PTHR37422">
    <property type="entry name" value="TEICHURONIC ACID BIOSYNTHESIS PROTEIN TUAE"/>
    <property type="match status" value="1"/>
</dbReference>